<gene>
    <name evidence="6" type="ORF">C8A00DRAFT_19739</name>
</gene>
<comment type="caution">
    <text evidence="6">The sequence shown here is derived from an EMBL/GenBank/DDBJ whole genome shotgun (WGS) entry which is preliminary data.</text>
</comment>
<evidence type="ECO:0000256" key="4">
    <source>
        <dbReference type="PROSITE-ProRule" id="PRU00134"/>
    </source>
</evidence>
<dbReference type="GO" id="GO:0008270">
    <property type="term" value="F:zinc ion binding"/>
    <property type="evidence" value="ECO:0007669"/>
    <property type="project" value="UniProtKB-KW"/>
</dbReference>
<evidence type="ECO:0000313" key="7">
    <source>
        <dbReference type="Proteomes" id="UP001302745"/>
    </source>
</evidence>
<keyword evidence="7" id="KW-1185">Reference proteome</keyword>
<sequence length="471" mass="52966">MFRQSTDPDFDYLLEHARKTESEPEPARYIIQQLVVLALTKDMADNDDSPKARYLRFCRWMAQGRKDETANFGPASGTGPAPMVSKALLPESTTLHQCAECGKQSGMMSCSGCLIQNGEHKTFATSYCSKTCQAKHWRKHKGLCRQMQQIHRAMSLFQEIFEHLLTLTYPGGHIPKEITEENGMVLMKCDPYPSQRPGQALFRFPHELAPSTDIGRAALTHSRCWEALSRARTLFEMLIRPSCARIQNVLIEPKNMERPVHIAHGEWDEYNALLGHEIILATLSCGMTVVLDPTGIQFGWKDLTSPWSMYKEHRVHRVANAKDLGPNTTGFQDVDSHEVNPFACVFGSDPTEISSRVRKEQLLMETVVLSLQPQIKRRFGGVAEFLRLKEAEFKVARAGVTAAAQRGLTMLAGEINNSAQWKVLSGATTAQGDSGKEIIWFTNRAASNSDDDTRRRVWKARWDSVVDIEAN</sequence>
<evidence type="ECO:0000256" key="2">
    <source>
        <dbReference type="ARBA" id="ARBA00022771"/>
    </source>
</evidence>
<reference evidence="6" key="2">
    <citation type="submission" date="2023-05" db="EMBL/GenBank/DDBJ databases">
        <authorList>
            <consortium name="Lawrence Berkeley National Laboratory"/>
            <person name="Steindorff A."/>
            <person name="Hensen N."/>
            <person name="Bonometti L."/>
            <person name="Westerberg I."/>
            <person name="Brannstrom I.O."/>
            <person name="Guillou S."/>
            <person name="Cros-Aarteil S."/>
            <person name="Calhoun S."/>
            <person name="Haridas S."/>
            <person name="Kuo A."/>
            <person name="Mondo S."/>
            <person name="Pangilinan J."/>
            <person name="Riley R."/>
            <person name="Labutti K."/>
            <person name="Andreopoulos B."/>
            <person name="Lipzen A."/>
            <person name="Chen C."/>
            <person name="Yanf M."/>
            <person name="Daum C."/>
            <person name="Ng V."/>
            <person name="Clum A."/>
            <person name="Ohm R."/>
            <person name="Martin F."/>
            <person name="Silar P."/>
            <person name="Natvig D."/>
            <person name="Lalanne C."/>
            <person name="Gautier V."/>
            <person name="Ament-Velasquez S.L."/>
            <person name="Kruys A."/>
            <person name="Hutchinson M.I."/>
            <person name="Powell A.J."/>
            <person name="Barry K."/>
            <person name="Miller A.N."/>
            <person name="Grigoriev I.V."/>
            <person name="Debuchy R."/>
            <person name="Gladieux P."/>
            <person name="Thoren M.H."/>
            <person name="Johannesson H."/>
        </authorList>
    </citation>
    <scope>NUCLEOTIDE SEQUENCE</scope>
    <source>
        <strain evidence="6">CBS 538.74</strain>
    </source>
</reference>
<dbReference type="Pfam" id="PF01753">
    <property type="entry name" value="zf-MYND"/>
    <property type="match status" value="1"/>
</dbReference>
<dbReference type="SUPFAM" id="SSF144232">
    <property type="entry name" value="HIT/MYND zinc finger-like"/>
    <property type="match status" value="1"/>
</dbReference>
<feature type="domain" description="MYND-type" evidence="5">
    <location>
        <begin position="98"/>
        <end position="144"/>
    </location>
</feature>
<proteinExistence type="predicted"/>
<evidence type="ECO:0000259" key="5">
    <source>
        <dbReference type="PROSITE" id="PS50865"/>
    </source>
</evidence>
<dbReference type="EMBL" id="MU857400">
    <property type="protein sequence ID" value="KAK4148424.1"/>
    <property type="molecule type" value="Genomic_DNA"/>
</dbReference>
<dbReference type="Proteomes" id="UP001302745">
    <property type="component" value="Unassembled WGS sequence"/>
</dbReference>
<evidence type="ECO:0000313" key="6">
    <source>
        <dbReference type="EMBL" id="KAK4148424.1"/>
    </source>
</evidence>
<name>A0AAN6VBN4_9PEZI</name>
<keyword evidence="3" id="KW-0862">Zinc</keyword>
<accession>A0AAN6VBN4</accession>
<keyword evidence="1" id="KW-0479">Metal-binding</keyword>
<dbReference type="PROSITE" id="PS50865">
    <property type="entry name" value="ZF_MYND_2"/>
    <property type="match status" value="1"/>
</dbReference>
<organism evidence="6 7">
    <name type="scientific">Chaetomidium leptoderma</name>
    <dbReference type="NCBI Taxonomy" id="669021"/>
    <lineage>
        <taxon>Eukaryota</taxon>
        <taxon>Fungi</taxon>
        <taxon>Dikarya</taxon>
        <taxon>Ascomycota</taxon>
        <taxon>Pezizomycotina</taxon>
        <taxon>Sordariomycetes</taxon>
        <taxon>Sordariomycetidae</taxon>
        <taxon>Sordariales</taxon>
        <taxon>Chaetomiaceae</taxon>
        <taxon>Chaetomidium</taxon>
    </lineage>
</organism>
<evidence type="ECO:0000256" key="3">
    <source>
        <dbReference type="ARBA" id="ARBA00022833"/>
    </source>
</evidence>
<dbReference type="Gene3D" id="6.10.140.2220">
    <property type="match status" value="1"/>
</dbReference>
<reference evidence="6" key="1">
    <citation type="journal article" date="2023" name="Mol. Phylogenet. Evol.">
        <title>Genome-scale phylogeny and comparative genomics of the fungal order Sordariales.</title>
        <authorList>
            <person name="Hensen N."/>
            <person name="Bonometti L."/>
            <person name="Westerberg I."/>
            <person name="Brannstrom I.O."/>
            <person name="Guillou S."/>
            <person name="Cros-Aarteil S."/>
            <person name="Calhoun S."/>
            <person name="Haridas S."/>
            <person name="Kuo A."/>
            <person name="Mondo S."/>
            <person name="Pangilinan J."/>
            <person name="Riley R."/>
            <person name="LaButti K."/>
            <person name="Andreopoulos B."/>
            <person name="Lipzen A."/>
            <person name="Chen C."/>
            <person name="Yan M."/>
            <person name="Daum C."/>
            <person name="Ng V."/>
            <person name="Clum A."/>
            <person name="Steindorff A."/>
            <person name="Ohm R.A."/>
            <person name="Martin F."/>
            <person name="Silar P."/>
            <person name="Natvig D.O."/>
            <person name="Lalanne C."/>
            <person name="Gautier V."/>
            <person name="Ament-Velasquez S.L."/>
            <person name="Kruys A."/>
            <person name="Hutchinson M.I."/>
            <person name="Powell A.J."/>
            <person name="Barry K."/>
            <person name="Miller A.N."/>
            <person name="Grigoriev I.V."/>
            <person name="Debuchy R."/>
            <person name="Gladieux P."/>
            <person name="Hiltunen Thoren M."/>
            <person name="Johannesson H."/>
        </authorList>
    </citation>
    <scope>NUCLEOTIDE SEQUENCE</scope>
    <source>
        <strain evidence="6">CBS 538.74</strain>
    </source>
</reference>
<evidence type="ECO:0000256" key="1">
    <source>
        <dbReference type="ARBA" id="ARBA00022723"/>
    </source>
</evidence>
<dbReference type="InterPro" id="IPR002893">
    <property type="entry name" value="Znf_MYND"/>
</dbReference>
<keyword evidence="2 4" id="KW-0863">Zinc-finger</keyword>
<dbReference type="AlphaFoldDB" id="A0AAN6VBN4"/>
<protein>
    <recommendedName>
        <fullName evidence="5">MYND-type domain-containing protein</fullName>
    </recommendedName>
</protein>